<feature type="domain" description="Amidase" evidence="1">
    <location>
        <begin position="70"/>
        <end position="517"/>
    </location>
</feature>
<keyword evidence="3" id="KW-1185">Reference proteome</keyword>
<dbReference type="SUPFAM" id="SSF75304">
    <property type="entry name" value="Amidase signature (AS) enzymes"/>
    <property type="match status" value="1"/>
</dbReference>
<dbReference type="PANTHER" id="PTHR42678:SF34">
    <property type="entry name" value="OS04G0183300 PROTEIN"/>
    <property type="match status" value="1"/>
</dbReference>
<dbReference type="RefSeq" id="WP_202011710.1">
    <property type="nucleotide sequence ID" value="NZ_JAERRB010000005.1"/>
</dbReference>
<name>A0ABS1KUQ4_9BACT</name>
<accession>A0ABS1KUQ4</accession>
<organism evidence="2 3">
    <name type="scientific">Chryseolinea lacunae</name>
    <dbReference type="NCBI Taxonomy" id="2801331"/>
    <lineage>
        <taxon>Bacteria</taxon>
        <taxon>Pseudomonadati</taxon>
        <taxon>Bacteroidota</taxon>
        <taxon>Cytophagia</taxon>
        <taxon>Cytophagales</taxon>
        <taxon>Fulvivirgaceae</taxon>
        <taxon>Chryseolinea</taxon>
    </lineage>
</organism>
<comment type="caution">
    <text evidence="2">The sequence shown here is derived from an EMBL/GenBank/DDBJ whole genome shotgun (WGS) entry which is preliminary data.</text>
</comment>
<sequence>MKRRHFLRTGTLAGITLPTLLLEACRRGVIKNDVIAPAPPDANDAFALDEVTLDVLQQKMQSGEYTSRAIVELYLKRIDAIDKNGPALNAIIEVNPDALALADALDTERKNGRVRGPLHGIPVVVKDNIDTGDKMMTTAGSIALEGNLAATDAFIIGRLRDAGAVILGKTNLSEWANFRSTRSSSGWSSRGGQTKNPYVLDRNPCGSSSGSGTAVAANLCAVAIGTETNGSIACPALLNGVVGIKPTVGLLSRAGIIPISHTQDTAGPMARTVKDAAMLLGALCGVDPHDPATSASEGKTHRDYTTFLDSNGLNGKRIGVEQTLLKEHEGVDALFREAIETMKAAGATIVEVDVRSKMNDLGGAGFDVLKYEFKHGLNLYLSGAHGKVKTLKELIAFNLAHEAQAMPFFKQEILELSEAKGDLESAEYKDALKKTLTLSRTAIDTALRDNKLDAICGPANGPSWCTDLVNGDAFNGYGAYSTAARAGYPHITVPMGLVAGLPVGLNFFSTAFAEPALIAIAYAFEQRSAKRSKPLFIPTFQPTRTTPVA</sequence>
<dbReference type="EC" id="3.5.1.4" evidence="2"/>
<evidence type="ECO:0000313" key="3">
    <source>
        <dbReference type="Proteomes" id="UP000613030"/>
    </source>
</evidence>
<dbReference type="EMBL" id="JAERRB010000005">
    <property type="protein sequence ID" value="MBL0742947.1"/>
    <property type="molecule type" value="Genomic_DNA"/>
</dbReference>
<dbReference type="Gene3D" id="3.90.1300.10">
    <property type="entry name" value="Amidase signature (AS) domain"/>
    <property type="match status" value="1"/>
</dbReference>
<evidence type="ECO:0000313" key="2">
    <source>
        <dbReference type="EMBL" id="MBL0742947.1"/>
    </source>
</evidence>
<dbReference type="NCBIfam" id="NF005300">
    <property type="entry name" value="PRK06828.1"/>
    <property type="match status" value="1"/>
</dbReference>
<evidence type="ECO:0000259" key="1">
    <source>
        <dbReference type="Pfam" id="PF01425"/>
    </source>
</evidence>
<protein>
    <submittedName>
        <fullName evidence="2">Amidase</fullName>
        <ecNumber evidence="2">3.5.1.4</ecNumber>
    </submittedName>
</protein>
<gene>
    <name evidence="2" type="ORF">JI741_17090</name>
</gene>
<keyword evidence="2" id="KW-0378">Hydrolase</keyword>
<reference evidence="2 3" key="1">
    <citation type="submission" date="2021-01" db="EMBL/GenBank/DDBJ databases">
        <title>Chryseolinea sp. Jin1 Genome sequencing and assembly.</title>
        <authorList>
            <person name="Kim I."/>
        </authorList>
    </citation>
    <scope>NUCLEOTIDE SEQUENCE [LARGE SCALE GENOMIC DNA]</scope>
    <source>
        <strain evidence="2 3">Jin1</strain>
    </source>
</reference>
<dbReference type="PANTHER" id="PTHR42678">
    <property type="entry name" value="AMIDASE"/>
    <property type="match status" value="1"/>
</dbReference>
<dbReference type="InterPro" id="IPR023631">
    <property type="entry name" value="Amidase_dom"/>
</dbReference>
<dbReference type="GO" id="GO:0004040">
    <property type="term" value="F:amidase activity"/>
    <property type="evidence" value="ECO:0007669"/>
    <property type="project" value="UniProtKB-EC"/>
</dbReference>
<dbReference type="NCBIfam" id="NF006006">
    <property type="entry name" value="PRK08137.1"/>
    <property type="match status" value="1"/>
</dbReference>
<dbReference type="Proteomes" id="UP000613030">
    <property type="component" value="Unassembled WGS sequence"/>
</dbReference>
<dbReference type="Pfam" id="PF01425">
    <property type="entry name" value="Amidase"/>
    <property type="match status" value="1"/>
</dbReference>
<proteinExistence type="predicted"/>
<dbReference type="InterPro" id="IPR036928">
    <property type="entry name" value="AS_sf"/>
</dbReference>